<organism evidence="2 3">
    <name type="scientific">Cichlidogyrus casuarinus</name>
    <dbReference type="NCBI Taxonomy" id="1844966"/>
    <lineage>
        <taxon>Eukaryota</taxon>
        <taxon>Metazoa</taxon>
        <taxon>Spiralia</taxon>
        <taxon>Lophotrochozoa</taxon>
        <taxon>Platyhelminthes</taxon>
        <taxon>Monogenea</taxon>
        <taxon>Monopisthocotylea</taxon>
        <taxon>Dactylogyridea</taxon>
        <taxon>Ancyrocephalidae</taxon>
        <taxon>Cichlidogyrus</taxon>
    </lineage>
</organism>
<evidence type="ECO:0000313" key="2">
    <source>
        <dbReference type="EMBL" id="KAL3307105.1"/>
    </source>
</evidence>
<dbReference type="PROSITE" id="PS51845">
    <property type="entry name" value="PDEASE_I_2"/>
    <property type="match status" value="1"/>
</dbReference>
<dbReference type="InterPro" id="IPR002073">
    <property type="entry name" value="PDEase_catalytic_dom"/>
</dbReference>
<feature type="domain" description="PDEase" evidence="1">
    <location>
        <begin position="1"/>
        <end position="44"/>
    </location>
</feature>
<dbReference type="AlphaFoldDB" id="A0ABD2PJA0"/>
<gene>
    <name evidence="2" type="ORF">Ciccas_014389</name>
</gene>
<dbReference type="SUPFAM" id="SSF109604">
    <property type="entry name" value="HD-domain/PDEase-like"/>
    <property type="match status" value="1"/>
</dbReference>
<proteinExistence type="predicted"/>
<feature type="non-terminal residue" evidence="2">
    <location>
        <position position="1"/>
    </location>
</feature>
<dbReference type="Proteomes" id="UP001626550">
    <property type="component" value="Unassembled WGS sequence"/>
</dbReference>
<dbReference type="Gene3D" id="1.10.1300.10">
    <property type="entry name" value="3'5'-cyclic nucleotide phosphodiesterase, catalytic domain"/>
    <property type="match status" value="1"/>
</dbReference>
<protein>
    <recommendedName>
        <fullName evidence="1">PDEase domain-containing protein</fullName>
    </recommendedName>
</protein>
<comment type="caution">
    <text evidence="2">The sequence shown here is derived from an EMBL/GenBank/DDBJ whole genome shotgun (WGS) entry which is preliminary data.</text>
</comment>
<dbReference type="EMBL" id="JBJKFK010008309">
    <property type="protein sequence ID" value="KAL3307105.1"/>
    <property type="molecule type" value="Genomic_DNA"/>
</dbReference>
<name>A0ABD2PJA0_9PLAT</name>
<reference evidence="2 3" key="1">
    <citation type="submission" date="2024-11" db="EMBL/GenBank/DDBJ databases">
        <title>Adaptive evolution of stress response genes in parasites aligns with host niche diversity.</title>
        <authorList>
            <person name="Hahn C."/>
            <person name="Resl P."/>
        </authorList>
    </citation>
    <scope>NUCLEOTIDE SEQUENCE [LARGE SCALE GENOMIC DNA]</scope>
    <source>
        <strain evidence="2">EGGRZ-B1_66</strain>
        <tissue evidence="2">Body</tissue>
    </source>
</reference>
<keyword evidence="3" id="KW-1185">Reference proteome</keyword>
<sequence length="65" mass="7636">ISFIDFIIMPLWDIWSELLHPDCQLMLDSVRDNRVYYAEQFSNCQEEAEQSKEGIFEAPIPSPDN</sequence>
<evidence type="ECO:0000259" key="1">
    <source>
        <dbReference type="PROSITE" id="PS51845"/>
    </source>
</evidence>
<accession>A0ABD2PJA0</accession>
<dbReference type="InterPro" id="IPR036971">
    <property type="entry name" value="PDEase_catalytic_dom_sf"/>
</dbReference>
<evidence type="ECO:0000313" key="3">
    <source>
        <dbReference type="Proteomes" id="UP001626550"/>
    </source>
</evidence>